<evidence type="ECO:0000313" key="6">
    <source>
        <dbReference type="EMBL" id="AFU69762.1"/>
    </source>
</evidence>
<gene>
    <name evidence="6" type="ordered locus">P700755_003092</name>
</gene>
<evidence type="ECO:0000259" key="5">
    <source>
        <dbReference type="Pfam" id="PF12766"/>
    </source>
</evidence>
<evidence type="ECO:0000313" key="7">
    <source>
        <dbReference type="Proteomes" id="UP000008514"/>
    </source>
</evidence>
<protein>
    <submittedName>
        <fullName evidence="6">Pyridoxamine 5'-phosphate oxidase-related, FMN-binding protein</fullName>
    </submittedName>
</protein>
<dbReference type="Proteomes" id="UP000008514">
    <property type="component" value="Chromosome"/>
</dbReference>
<name>K4IGV3_PSYTT</name>
<dbReference type="eggNOG" id="COG0259">
    <property type="taxonomic scope" value="Bacteria"/>
</dbReference>
<dbReference type="SUPFAM" id="SSF50475">
    <property type="entry name" value="FMN-binding split barrel"/>
    <property type="match status" value="1"/>
</dbReference>
<keyword evidence="7" id="KW-1185">Reference proteome</keyword>
<dbReference type="PANTHER" id="PTHR10851:SF3">
    <property type="entry name" value="PYRIDOXINE_PYRIDOXAMINE 5'-PHOSPHATE OXIDASE 2"/>
    <property type="match status" value="1"/>
</dbReference>
<dbReference type="OrthoDB" id="1493996at2"/>
<dbReference type="InterPro" id="IPR000659">
    <property type="entry name" value="Pyridox_Oxase"/>
</dbReference>
<dbReference type="KEGG" id="ptq:P700755_003092"/>
<dbReference type="HOGENOM" id="CLU_058669_0_1_10"/>
<organism evidence="6 7">
    <name type="scientific">Psychroflexus torquis (strain ATCC 700755 / CIP 106069 / ACAM 623)</name>
    <dbReference type="NCBI Taxonomy" id="313595"/>
    <lineage>
        <taxon>Bacteria</taxon>
        <taxon>Pseudomonadati</taxon>
        <taxon>Bacteroidota</taxon>
        <taxon>Flavobacteriia</taxon>
        <taxon>Flavobacteriales</taxon>
        <taxon>Flavobacteriaceae</taxon>
        <taxon>Psychroflexus</taxon>
    </lineage>
</organism>
<dbReference type="GO" id="GO:0004733">
    <property type="term" value="F:pyridoxamine phosphate oxidase activity"/>
    <property type="evidence" value="ECO:0007669"/>
    <property type="project" value="InterPro"/>
</dbReference>
<dbReference type="Gene3D" id="2.30.110.10">
    <property type="entry name" value="Electron Transport, Fmn-binding Protein, Chain A"/>
    <property type="match status" value="1"/>
</dbReference>
<evidence type="ECO:0000256" key="3">
    <source>
        <dbReference type="ARBA" id="ARBA00022643"/>
    </source>
</evidence>
<evidence type="ECO:0000256" key="2">
    <source>
        <dbReference type="ARBA" id="ARBA00022630"/>
    </source>
</evidence>
<dbReference type="AlphaFoldDB" id="K4IGV3"/>
<proteinExistence type="predicted"/>
<accession>K4IGV3</accession>
<dbReference type="RefSeq" id="WP_015025313.1">
    <property type="nucleotide sequence ID" value="NC_018721.1"/>
</dbReference>
<dbReference type="InterPro" id="IPR012349">
    <property type="entry name" value="Split_barrel_FMN-bd"/>
</dbReference>
<dbReference type="PANTHER" id="PTHR10851">
    <property type="entry name" value="PYRIDOXINE-5-PHOSPHATE OXIDASE"/>
    <property type="match status" value="1"/>
</dbReference>
<evidence type="ECO:0000256" key="1">
    <source>
        <dbReference type="ARBA" id="ARBA00001917"/>
    </source>
</evidence>
<comment type="cofactor">
    <cofactor evidence="1">
        <name>FMN</name>
        <dbReference type="ChEBI" id="CHEBI:58210"/>
    </cofactor>
</comment>
<dbReference type="EMBL" id="CP003879">
    <property type="protein sequence ID" value="AFU69762.1"/>
    <property type="molecule type" value="Genomic_DNA"/>
</dbReference>
<evidence type="ECO:0000256" key="4">
    <source>
        <dbReference type="ARBA" id="ARBA00023002"/>
    </source>
</evidence>
<keyword evidence="3" id="KW-0288">FMN</keyword>
<feature type="domain" description="Pyridoxamine 5'-phosphate oxidase Alr4036 family FMN-binding" evidence="5">
    <location>
        <begin position="19"/>
        <end position="95"/>
    </location>
</feature>
<keyword evidence="2" id="KW-0285">Flavoprotein</keyword>
<sequence>MLDQILKDLKSEVRFGYLKKKHPFRYVSLASIENGAPTQRTVVLRDATDDFDLIIYSDNRSDKVQQLEKNSKASLLFYHPKKLLQIKVEGQVELVRSGKAYEDFWSRVQGKAQKDFITKQAPGTPIDNPDHVDYKDDEHHFCVLKLIPETLEYLQLSRPNHVRARFDKSNQWEGHYLNP</sequence>
<dbReference type="GO" id="GO:0008615">
    <property type="term" value="P:pyridoxine biosynthetic process"/>
    <property type="evidence" value="ECO:0007669"/>
    <property type="project" value="InterPro"/>
</dbReference>
<reference evidence="6" key="1">
    <citation type="submission" date="2006-03" db="EMBL/GenBank/DDBJ databases">
        <authorList>
            <person name="Bowman J."/>
            <person name="Ferriera S."/>
            <person name="Johnson J."/>
            <person name="Kravitz S."/>
            <person name="Halpern A."/>
            <person name="Remington K."/>
            <person name="Beeson K."/>
            <person name="Tran B."/>
            <person name="Rogers Y.-H."/>
            <person name="Friedman R."/>
            <person name="Venter J.C."/>
        </authorList>
    </citation>
    <scope>NUCLEOTIDE SEQUENCE [LARGE SCALE GENOMIC DNA]</scope>
    <source>
        <strain evidence="6">ATCC 700755</strain>
    </source>
</reference>
<reference evidence="6" key="2">
    <citation type="submission" date="2012-09" db="EMBL/GenBank/DDBJ databases">
        <title>The complete sequence of Psychroflexus torquis an extreme psychrophile from sea-ice that is stimulated by light.</title>
        <authorList>
            <person name="Feng S."/>
            <person name="Powell S.M."/>
            <person name="Bowman J.P."/>
        </authorList>
    </citation>
    <scope>NUCLEOTIDE SEQUENCE [LARGE SCALE GENOMIC DNA]</scope>
    <source>
        <strain evidence="6">ATCC 700755</strain>
    </source>
</reference>
<dbReference type="GO" id="GO:0010181">
    <property type="term" value="F:FMN binding"/>
    <property type="evidence" value="ECO:0007669"/>
    <property type="project" value="InterPro"/>
</dbReference>
<dbReference type="InterPro" id="IPR024624">
    <property type="entry name" value="Pyridox_Oxase_Alr4036_FMN-bd"/>
</dbReference>
<dbReference type="STRING" id="313595.P700755_003092"/>
<keyword evidence="4" id="KW-0560">Oxidoreductase</keyword>
<dbReference type="Pfam" id="PF12766">
    <property type="entry name" value="Pyridox_oxase_2"/>
    <property type="match status" value="1"/>
</dbReference>